<sequence>MPQVVRSRIGALRGPSPATPLPHRFRSLADREAVEVLHRAARVLVASLPALTDRLVEALYAQEPGYRAAIDAGRAEV</sequence>
<accession>A0A6G3Y1C9</accession>
<feature type="region of interest" description="Disordered" evidence="1">
    <location>
        <begin position="1"/>
        <end position="23"/>
    </location>
</feature>
<reference evidence="2" key="1">
    <citation type="submission" date="2020-01" db="EMBL/GenBank/DDBJ databases">
        <title>Insect and environment-associated Actinomycetes.</title>
        <authorList>
            <person name="Currrie C."/>
            <person name="Chevrette M."/>
            <person name="Carlson C."/>
            <person name="Stubbendieck R."/>
            <person name="Wendt-Pienkowski E."/>
        </authorList>
    </citation>
    <scope>NUCLEOTIDE SEQUENCE</scope>
    <source>
        <strain evidence="2">SID7499</strain>
    </source>
</reference>
<dbReference type="AlphaFoldDB" id="A0A6G3Y1C9"/>
<evidence type="ECO:0000313" key="2">
    <source>
        <dbReference type="EMBL" id="NEE23707.1"/>
    </source>
</evidence>
<dbReference type="EMBL" id="JAAGMN010010489">
    <property type="protein sequence ID" value="NEE23707.1"/>
    <property type="molecule type" value="Genomic_DNA"/>
</dbReference>
<name>A0A6G3Y1C9_9ACTN</name>
<organism evidence="2">
    <name type="scientific">Streptomyces sp. SID7499</name>
    <dbReference type="NCBI Taxonomy" id="2706086"/>
    <lineage>
        <taxon>Bacteria</taxon>
        <taxon>Bacillati</taxon>
        <taxon>Actinomycetota</taxon>
        <taxon>Actinomycetes</taxon>
        <taxon>Kitasatosporales</taxon>
        <taxon>Streptomycetaceae</taxon>
        <taxon>Streptomyces</taxon>
    </lineage>
</organism>
<proteinExistence type="predicted"/>
<protein>
    <submittedName>
        <fullName evidence="2">PucR family transcriptional regulator</fullName>
    </submittedName>
</protein>
<gene>
    <name evidence="2" type="ORF">G3M58_96800</name>
</gene>
<evidence type="ECO:0000256" key="1">
    <source>
        <dbReference type="SAM" id="MobiDB-lite"/>
    </source>
</evidence>
<feature type="non-terminal residue" evidence="2">
    <location>
        <position position="77"/>
    </location>
</feature>
<comment type="caution">
    <text evidence="2">The sequence shown here is derived from an EMBL/GenBank/DDBJ whole genome shotgun (WGS) entry which is preliminary data.</text>
</comment>